<evidence type="ECO:0000313" key="1">
    <source>
        <dbReference type="EMBL" id="KAI4369481.1"/>
    </source>
</evidence>
<accession>A0ACB9QRC4</accession>
<dbReference type="EMBL" id="CM042884">
    <property type="protein sequence ID" value="KAI4369481.1"/>
    <property type="molecule type" value="Genomic_DNA"/>
</dbReference>
<dbReference type="Proteomes" id="UP001057402">
    <property type="component" value="Chromosome 5"/>
</dbReference>
<protein>
    <submittedName>
        <fullName evidence="1">Uncharacterized protein</fullName>
    </submittedName>
</protein>
<evidence type="ECO:0000313" key="2">
    <source>
        <dbReference type="Proteomes" id="UP001057402"/>
    </source>
</evidence>
<gene>
    <name evidence="1" type="ORF">MLD38_017917</name>
</gene>
<reference evidence="2" key="1">
    <citation type="journal article" date="2023" name="Front. Plant Sci.">
        <title>Chromosomal-level genome assembly of Melastoma candidum provides insights into trichome evolution.</title>
        <authorList>
            <person name="Zhong Y."/>
            <person name="Wu W."/>
            <person name="Sun C."/>
            <person name="Zou P."/>
            <person name="Liu Y."/>
            <person name="Dai S."/>
            <person name="Zhou R."/>
        </authorList>
    </citation>
    <scope>NUCLEOTIDE SEQUENCE [LARGE SCALE GENOMIC DNA]</scope>
</reference>
<keyword evidence="2" id="KW-1185">Reference proteome</keyword>
<sequence>MVRKQRQQEEEEGMRLGKYEVGRTLGEGKFGKVKFARDVESGQGFAVKIIEKSRIVDPRITEQVVILGIFFSPVSFRFWISLFMEI</sequence>
<name>A0ACB9QRC4_9MYRT</name>
<proteinExistence type="predicted"/>
<organism evidence="1 2">
    <name type="scientific">Melastoma candidum</name>
    <dbReference type="NCBI Taxonomy" id="119954"/>
    <lineage>
        <taxon>Eukaryota</taxon>
        <taxon>Viridiplantae</taxon>
        <taxon>Streptophyta</taxon>
        <taxon>Embryophyta</taxon>
        <taxon>Tracheophyta</taxon>
        <taxon>Spermatophyta</taxon>
        <taxon>Magnoliopsida</taxon>
        <taxon>eudicotyledons</taxon>
        <taxon>Gunneridae</taxon>
        <taxon>Pentapetalae</taxon>
        <taxon>rosids</taxon>
        <taxon>malvids</taxon>
        <taxon>Myrtales</taxon>
        <taxon>Melastomataceae</taxon>
        <taxon>Melastomatoideae</taxon>
        <taxon>Melastomateae</taxon>
        <taxon>Melastoma</taxon>
    </lineage>
</organism>
<comment type="caution">
    <text evidence="1">The sequence shown here is derived from an EMBL/GenBank/DDBJ whole genome shotgun (WGS) entry which is preliminary data.</text>
</comment>